<dbReference type="RefSeq" id="WP_182531781.1">
    <property type="nucleotide sequence ID" value="NZ_JACGXL010000005.1"/>
</dbReference>
<dbReference type="InterPro" id="IPR024467">
    <property type="entry name" value="Xre/MbcA/ParS-like_toxin-bd"/>
</dbReference>
<dbReference type="AlphaFoldDB" id="A0A839EY84"/>
<comment type="caution">
    <text evidence="2">The sequence shown here is derived from an EMBL/GenBank/DDBJ whole genome shotgun (WGS) entry which is preliminary data.</text>
</comment>
<evidence type="ECO:0000313" key="2">
    <source>
        <dbReference type="EMBL" id="MBA8888725.1"/>
    </source>
</evidence>
<name>A0A839EY84_9GAMM</name>
<keyword evidence="3" id="KW-1185">Reference proteome</keyword>
<dbReference type="InterPro" id="IPR010982">
    <property type="entry name" value="Lambda_DNA-bd_dom_sf"/>
</dbReference>
<evidence type="ECO:0000313" key="3">
    <source>
        <dbReference type="Proteomes" id="UP000550401"/>
    </source>
</evidence>
<dbReference type="GO" id="GO:0003677">
    <property type="term" value="F:DNA binding"/>
    <property type="evidence" value="ECO:0007669"/>
    <property type="project" value="InterPro"/>
</dbReference>
<feature type="domain" description="Antitoxin Xre/MbcA/ParS-like toxin-binding" evidence="1">
    <location>
        <begin position="68"/>
        <end position="109"/>
    </location>
</feature>
<gene>
    <name evidence="2" type="ORF">FHW12_002961</name>
</gene>
<dbReference type="Gene3D" id="1.10.260.40">
    <property type="entry name" value="lambda repressor-like DNA-binding domains"/>
    <property type="match status" value="1"/>
</dbReference>
<organism evidence="2 3">
    <name type="scientific">Dokdonella fugitiva</name>
    <dbReference type="NCBI Taxonomy" id="328517"/>
    <lineage>
        <taxon>Bacteria</taxon>
        <taxon>Pseudomonadati</taxon>
        <taxon>Pseudomonadota</taxon>
        <taxon>Gammaproteobacteria</taxon>
        <taxon>Lysobacterales</taxon>
        <taxon>Rhodanobacteraceae</taxon>
        <taxon>Dokdonella</taxon>
    </lineage>
</organism>
<dbReference type="Pfam" id="PF09722">
    <property type="entry name" value="Xre_MbcA_ParS_C"/>
    <property type="match status" value="1"/>
</dbReference>
<dbReference type="Proteomes" id="UP000550401">
    <property type="component" value="Unassembled WGS sequence"/>
</dbReference>
<accession>A0A839EY84</accession>
<reference evidence="2 3" key="1">
    <citation type="submission" date="2020-07" db="EMBL/GenBank/DDBJ databases">
        <title>Genomic Encyclopedia of Type Strains, Phase IV (KMG-V): Genome sequencing to study the core and pangenomes of soil and plant-associated prokaryotes.</title>
        <authorList>
            <person name="Whitman W."/>
        </authorList>
    </citation>
    <scope>NUCLEOTIDE SEQUENCE [LARGE SCALE GENOMIC DNA]</scope>
    <source>
        <strain evidence="2 3">RH2WT43</strain>
    </source>
</reference>
<evidence type="ECO:0000259" key="1">
    <source>
        <dbReference type="Pfam" id="PF09722"/>
    </source>
</evidence>
<proteinExistence type="predicted"/>
<dbReference type="EMBL" id="JACGXL010000005">
    <property type="protein sequence ID" value="MBA8888725.1"/>
    <property type="molecule type" value="Genomic_DNA"/>
</dbReference>
<protein>
    <submittedName>
        <fullName evidence="2">Uncharacterized protein (DUF2384 family)</fullName>
    </submittedName>
</protein>
<sequence length="112" mass="12438">MSNAIARKLDSIQTKSAMRSVDVANLLGARPETVSRWNQGKAFPRPDAQKNLLALEYIVDELSDIYEPKEARLWLFSRQKLLGGNSPADLIQEGKADAVIDVIERLKAGVFV</sequence>